<proteinExistence type="predicted"/>
<evidence type="ECO:0000313" key="3">
    <source>
        <dbReference type="Proteomes" id="UP001152759"/>
    </source>
</evidence>
<keyword evidence="1" id="KW-0732">Signal</keyword>
<feature type="signal peptide" evidence="1">
    <location>
        <begin position="1"/>
        <end position="18"/>
    </location>
</feature>
<keyword evidence="3" id="KW-1185">Reference proteome</keyword>
<dbReference type="AlphaFoldDB" id="A0A9P0G1K9"/>
<feature type="chain" id="PRO_5040265539" evidence="1">
    <location>
        <begin position="19"/>
        <end position="179"/>
    </location>
</feature>
<name>A0A9P0G1K9_BEMTA</name>
<evidence type="ECO:0000313" key="2">
    <source>
        <dbReference type="EMBL" id="CAH0778184.1"/>
    </source>
</evidence>
<dbReference type="EMBL" id="OU963870">
    <property type="protein sequence ID" value="CAH0778184.1"/>
    <property type="molecule type" value="Genomic_DNA"/>
</dbReference>
<organism evidence="2 3">
    <name type="scientific">Bemisia tabaci</name>
    <name type="common">Sweetpotato whitefly</name>
    <name type="synonym">Aleurodes tabaci</name>
    <dbReference type="NCBI Taxonomy" id="7038"/>
    <lineage>
        <taxon>Eukaryota</taxon>
        <taxon>Metazoa</taxon>
        <taxon>Ecdysozoa</taxon>
        <taxon>Arthropoda</taxon>
        <taxon>Hexapoda</taxon>
        <taxon>Insecta</taxon>
        <taxon>Pterygota</taxon>
        <taxon>Neoptera</taxon>
        <taxon>Paraneoptera</taxon>
        <taxon>Hemiptera</taxon>
        <taxon>Sternorrhyncha</taxon>
        <taxon>Aleyrodoidea</taxon>
        <taxon>Aleyrodidae</taxon>
        <taxon>Aleyrodinae</taxon>
        <taxon>Bemisia</taxon>
    </lineage>
</organism>
<protein>
    <submittedName>
        <fullName evidence="2">Uncharacterized protein</fullName>
    </submittedName>
</protein>
<accession>A0A9P0G1K9</accession>
<evidence type="ECO:0000256" key="1">
    <source>
        <dbReference type="SAM" id="SignalP"/>
    </source>
</evidence>
<sequence>MILTLLCSKVLIFASIEASPTFTTPSKSFDELLDEFMVIENNRKTAIKIAEEVATGAESNATLNFLKVVREADEVLENIRRYFDAGKVMFDKNKGKSKLNETDLHAKTELLRKNTYLNDELIKLSAYYKSIEAHVPDLPKGMNRVMRPVIELIKQSEHALIPLGTKFRDDLERTKPTSA</sequence>
<dbReference type="Proteomes" id="UP001152759">
    <property type="component" value="Chromosome 9"/>
</dbReference>
<gene>
    <name evidence="2" type="ORF">BEMITA_LOCUS14031</name>
</gene>
<reference evidence="2" key="1">
    <citation type="submission" date="2021-12" db="EMBL/GenBank/DDBJ databases">
        <authorList>
            <person name="King R."/>
        </authorList>
    </citation>
    <scope>NUCLEOTIDE SEQUENCE</scope>
</reference>